<evidence type="ECO:0008006" key="4">
    <source>
        <dbReference type="Google" id="ProtNLM"/>
    </source>
</evidence>
<feature type="non-terminal residue" evidence="2">
    <location>
        <position position="1"/>
    </location>
</feature>
<organism evidence="2 3">
    <name type="scientific">Halanaerobium congolense</name>
    <dbReference type="NCBI Taxonomy" id="54121"/>
    <lineage>
        <taxon>Bacteria</taxon>
        <taxon>Bacillati</taxon>
        <taxon>Bacillota</taxon>
        <taxon>Clostridia</taxon>
        <taxon>Halanaerobiales</taxon>
        <taxon>Halanaerobiaceae</taxon>
        <taxon>Halanaerobium</taxon>
    </lineage>
</organism>
<dbReference type="AlphaFoldDB" id="A0A4R8G5L0"/>
<feature type="transmembrane region" description="Helical" evidence="1">
    <location>
        <begin position="56"/>
        <end position="72"/>
    </location>
</feature>
<evidence type="ECO:0000313" key="3">
    <source>
        <dbReference type="Proteomes" id="UP000295472"/>
    </source>
</evidence>
<keyword evidence="1" id="KW-1133">Transmembrane helix</keyword>
<sequence length="73" mass="8779">DDSIEHLTNNDRVNVLIIDDTTFERSRSKKVELLAKIYDHAKKQYKYGFRLLKKQLFQHLMYFLIPGFVLHLL</sequence>
<keyword evidence="1" id="KW-0472">Membrane</keyword>
<gene>
    <name evidence="2" type="ORF">C7954_13534</name>
</gene>
<comment type="caution">
    <text evidence="2">The sequence shown here is derived from an EMBL/GenBank/DDBJ whole genome shotgun (WGS) entry which is preliminary data.</text>
</comment>
<keyword evidence="1" id="KW-0812">Transmembrane</keyword>
<dbReference type="EMBL" id="SOEF01000035">
    <property type="protein sequence ID" value="TDX38453.1"/>
    <property type="molecule type" value="Genomic_DNA"/>
</dbReference>
<accession>A0A4R8G5L0</accession>
<evidence type="ECO:0000256" key="1">
    <source>
        <dbReference type="SAM" id="Phobius"/>
    </source>
</evidence>
<reference evidence="2 3" key="1">
    <citation type="submission" date="2019-03" db="EMBL/GenBank/DDBJ databases">
        <title>Subsurface microbial communities from deep shales in Ohio and West Virginia, USA.</title>
        <authorList>
            <person name="Wrighton K."/>
        </authorList>
    </citation>
    <scope>NUCLEOTIDE SEQUENCE [LARGE SCALE GENOMIC DNA]</scope>
    <source>
        <strain evidence="2 3">DSMZ 11287</strain>
    </source>
</reference>
<evidence type="ECO:0000313" key="2">
    <source>
        <dbReference type="EMBL" id="TDX38453.1"/>
    </source>
</evidence>
<name>A0A4R8G5L0_9FIRM</name>
<proteinExistence type="predicted"/>
<dbReference type="Proteomes" id="UP000295472">
    <property type="component" value="Unassembled WGS sequence"/>
</dbReference>
<protein>
    <recommendedName>
        <fullName evidence="4">DDE superfamily endonuclease</fullName>
    </recommendedName>
</protein>